<gene>
    <name evidence="2" type="ORF">ADM99_04115</name>
</gene>
<keyword evidence="1" id="KW-1133">Transmembrane helix</keyword>
<evidence type="ECO:0000256" key="1">
    <source>
        <dbReference type="SAM" id="Phobius"/>
    </source>
</evidence>
<proteinExistence type="predicted"/>
<dbReference type="OrthoDB" id="165070at2"/>
<accession>A0A0P6XE02</accession>
<dbReference type="InterPro" id="IPR046289">
    <property type="entry name" value="DUF6326"/>
</dbReference>
<dbReference type="EMBL" id="LGCK01000006">
    <property type="protein sequence ID" value="KPL73396.1"/>
    <property type="molecule type" value="Genomic_DNA"/>
</dbReference>
<sequence>MTDKPFLFSFLWAALMLTYLLGDVLRIFSGDFKPGEIDGIKLSQAAWLGIAVLMLIPILMIIGSLLLNQPVNRQVNIGAAAFLLLFNLVGLPTYPSLYDRFLIVVGLAINVMTIWFAWQWG</sequence>
<organism evidence="2 3">
    <name type="scientific">Leptolinea tardivitalis</name>
    <dbReference type="NCBI Taxonomy" id="229920"/>
    <lineage>
        <taxon>Bacteria</taxon>
        <taxon>Bacillati</taxon>
        <taxon>Chloroflexota</taxon>
        <taxon>Anaerolineae</taxon>
        <taxon>Anaerolineales</taxon>
        <taxon>Anaerolineaceae</taxon>
        <taxon>Leptolinea</taxon>
    </lineage>
</organism>
<name>A0A0P6XE02_9CHLR</name>
<evidence type="ECO:0000313" key="2">
    <source>
        <dbReference type="EMBL" id="KPL73396.1"/>
    </source>
</evidence>
<dbReference type="Proteomes" id="UP000050430">
    <property type="component" value="Unassembled WGS sequence"/>
</dbReference>
<dbReference type="STRING" id="229920.ADM99_04115"/>
<keyword evidence="1" id="KW-0472">Membrane</keyword>
<dbReference type="AlphaFoldDB" id="A0A0P6XE02"/>
<keyword evidence="1" id="KW-0812">Transmembrane</keyword>
<comment type="caution">
    <text evidence="2">The sequence shown here is derived from an EMBL/GenBank/DDBJ whole genome shotgun (WGS) entry which is preliminary data.</text>
</comment>
<dbReference type="RefSeq" id="WP_062421819.1">
    <property type="nucleotide sequence ID" value="NZ_BBYA01000009.1"/>
</dbReference>
<reference evidence="2 3" key="1">
    <citation type="submission" date="2015-07" db="EMBL/GenBank/DDBJ databases">
        <title>Genome sequence of Leptolinea tardivitalis DSM 16556.</title>
        <authorList>
            <person name="Hemp J."/>
            <person name="Ward L.M."/>
            <person name="Pace L.A."/>
            <person name="Fischer W.W."/>
        </authorList>
    </citation>
    <scope>NUCLEOTIDE SEQUENCE [LARGE SCALE GENOMIC DNA]</scope>
    <source>
        <strain evidence="2 3">YMTK-2</strain>
    </source>
</reference>
<dbReference type="Pfam" id="PF19851">
    <property type="entry name" value="DUF6326"/>
    <property type="match status" value="1"/>
</dbReference>
<feature type="transmembrane region" description="Helical" evidence="1">
    <location>
        <begin position="100"/>
        <end position="118"/>
    </location>
</feature>
<feature type="transmembrane region" description="Helical" evidence="1">
    <location>
        <begin position="75"/>
        <end position="94"/>
    </location>
</feature>
<keyword evidence="3" id="KW-1185">Reference proteome</keyword>
<evidence type="ECO:0000313" key="3">
    <source>
        <dbReference type="Proteomes" id="UP000050430"/>
    </source>
</evidence>
<feature type="transmembrane region" description="Helical" evidence="1">
    <location>
        <begin position="46"/>
        <end position="68"/>
    </location>
</feature>
<protein>
    <submittedName>
        <fullName evidence="2">Uncharacterized protein</fullName>
    </submittedName>
</protein>